<dbReference type="EMBL" id="AP022829">
    <property type="protein sequence ID" value="BCA88214.1"/>
    <property type="molecule type" value="Genomic_DNA"/>
</dbReference>
<evidence type="ECO:0000313" key="1">
    <source>
        <dbReference type="EMBL" id="BCA88214.1"/>
    </source>
</evidence>
<reference evidence="2" key="1">
    <citation type="journal article" date="2020" name="Microbiol. Resour. Announc.">
        <title>Complete Genome Sequence of Adlercreutzia sp. Strain 8CFCBH1, a Potent Producer of Equol, Isolated from Healthy Japanese Feces.</title>
        <authorList>
            <person name="Ogata Y."/>
            <person name="Sakamoto M."/>
            <person name="Ohkuma M."/>
            <person name="Hattori M."/>
            <person name="Suda W."/>
        </authorList>
    </citation>
    <scope>NUCLEOTIDE SEQUENCE [LARGE SCALE GENOMIC DNA]</scope>
    <source>
        <strain evidence="2">8CFCBH1</strain>
    </source>
</reference>
<reference evidence="2" key="2">
    <citation type="submission" date="2020-03" db="EMBL/GenBank/DDBJ databases">
        <title>Complete Genome Sequence of Adlercreutzia sp. strain 8CFCBH1 Producing Equol, Isolated from Healthy Japanese Feces.</title>
        <authorList>
            <person name="Ogata Y."/>
            <person name="Sakamoto M."/>
            <person name="Ohkuma M."/>
            <person name="Hattori M."/>
            <person name="Suda W."/>
        </authorList>
    </citation>
    <scope>NUCLEOTIDE SEQUENCE [LARGE SCALE GENOMIC DNA]</scope>
    <source>
        <strain evidence="2">8CFCBH1</strain>
    </source>
</reference>
<evidence type="ECO:0000313" key="2">
    <source>
        <dbReference type="Proteomes" id="UP000501727"/>
    </source>
</evidence>
<organism evidence="1 2">
    <name type="scientific">Adlercreutzia hattorii</name>
    <dbReference type="NCBI Taxonomy" id="2707299"/>
    <lineage>
        <taxon>Bacteria</taxon>
        <taxon>Bacillati</taxon>
        <taxon>Actinomycetota</taxon>
        <taxon>Coriobacteriia</taxon>
        <taxon>Eggerthellales</taxon>
        <taxon>Eggerthellaceae</taxon>
        <taxon>Adlercreutzia</taxon>
    </lineage>
</organism>
<name>A0A6F8SK88_9ACTN</name>
<dbReference type="Proteomes" id="UP000501727">
    <property type="component" value="Chromosome"/>
</dbReference>
<proteinExistence type="predicted"/>
<protein>
    <recommendedName>
        <fullName evidence="3">Zinc ribbon domain-containing protein</fullName>
    </recommendedName>
</protein>
<keyword evidence="2" id="KW-1185">Reference proteome</keyword>
<gene>
    <name evidence="1" type="ORF">ADCFC_07120</name>
</gene>
<accession>A0A6F8SK88</accession>
<evidence type="ECO:0008006" key="3">
    <source>
        <dbReference type="Google" id="ProtNLM"/>
    </source>
</evidence>
<dbReference type="KEGG" id="ahat:ADCFC_08330"/>
<sequence>MLIKCPECGADVSNRACACVKCGCPLGGDADEGSGTVIVYGLSQMNLIGGSLKIYANGVHAGTVKKHGVLEFSIRENSIITTKCGINPSKGVIEVKVGRTTKIKYDYNRITGCLVPQIVDEVVNRPAF</sequence>
<dbReference type="AlphaFoldDB" id="A0A6F8SK88"/>